<organism evidence="1 2">
    <name type="scientific">Amblyomma americanum</name>
    <name type="common">Lone star tick</name>
    <dbReference type="NCBI Taxonomy" id="6943"/>
    <lineage>
        <taxon>Eukaryota</taxon>
        <taxon>Metazoa</taxon>
        <taxon>Ecdysozoa</taxon>
        <taxon>Arthropoda</taxon>
        <taxon>Chelicerata</taxon>
        <taxon>Arachnida</taxon>
        <taxon>Acari</taxon>
        <taxon>Parasitiformes</taxon>
        <taxon>Ixodida</taxon>
        <taxon>Ixodoidea</taxon>
        <taxon>Ixodidae</taxon>
        <taxon>Amblyomminae</taxon>
        <taxon>Amblyomma</taxon>
    </lineage>
</organism>
<comment type="caution">
    <text evidence="1">The sequence shown here is derived from an EMBL/GenBank/DDBJ whole genome shotgun (WGS) entry which is preliminary data.</text>
</comment>
<protein>
    <submittedName>
        <fullName evidence="1">Uncharacterized protein</fullName>
    </submittedName>
</protein>
<dbReference type="Proteomes" id="UP001321473">
    <property type="component" value="Unassembled WGS sequence"/>
</dbReference>
<evidence type="ECO:0000313" key="1">
    <source>
        <dbReference type="EMBL" id="KAK8782395.1"/>
    </source>
</evidence>
<keyword evidence="2" id="KW-1185">Reference proteome</keyword>
<gene>
    <name evidence="1" type="ORF">V5799_016264</name>
</gene>
<proteinExistence type="predicted"/>
<sequence length="161" mass="18045">MSQVSTASTFLDLRITPQLFGGSCVTSQLQGATEDHAFHPCFLLRPHTVQPTPWRRRAYEKPLNSCGAVDQSLFSEPRLQPGQYLPVTNWRPCLLIYFDAHLQVFSLYAASWLLLRQDMHRSVPVAAATNRSPAIVCTVDQCAFPKEATPASEKTHVQVYV</sequence>
<dbReference type="EMBL" id="JARKHS020006709">
    <property type="protein sequence ID" value="KAK8782395.1"/>
    <property type="molecule type" value="Genomic_DNA"/>
</dbReference>
<name>A0AAQ4F6Q5_AMBAM</name>
<evidence type="ECO:0000313" key="2">
    <source>
        <dbReference type="Proteomes" id="UP001321473"/>
    </source>
</evidence>
<dbReference type="AlphaFoldDB" id="A0AAQ4F6Q5"/>
<accession>A0AAQ4F6Q5</accession>
<reference evidence="1 2" key="1">
    <citation type="journal article" date="2023" name="Arcadia Sci">
        <title>De novo assembly of a long-read Amblyomma americanum tick genome.</title>
        <authorList>
            <person name="Chou S."/>
            <person name="Poskanzer K.E."/>
            <person name="Rollins M."/>
            <person name="Thuy-Boun P.S."/>
        </authorList>
    </citation>
    <scope>NUCLEOTIDE SEQUENCE [LARGE SCALE GENOMIC DNA]</scope>
    <source>
        <strain evidence="1">F_SG_1</strain>
        <tissue evidence="1">Salivary glands</tissue>
    </source>
</reference>